<accession>A0A346NJT3</accession>
<dbReference type="Proteomes" id="UP000262073">
    <property type="component" value="Chromosome"/>
</dbReference>
<evidence type="ECO:0000313" key="2">
    <source>
        <dbReference type="Proteomes" id="UP000262073"/>
    </source>
</evidence>
<organism evidence="1 2">
    <name type="scientific">Salinimonas sediminis</name>
    <dbReference type="NCBI Taxonomy" id="2303538"/>
    <lineage>
        <taxon>Bacteria</taxon>
        <taxon>Pseudomonadati</taxon>
        <taxon>Pseudomonadota</taxon>
        <taxon>Gammaproteobacteria</taxon>
        <taxon>Alteromonadales</taxon>
        <taxon>Alteromonadaceae</taxon>
        <taxon>Alteromonas/Salinimonas group</taxon>
        <taxon>Salinimonas</taxon>
    </lineage>
</organism>
<evidence type="ECO:0000313" key="1">
    <source>
        <dbReference type="EMBL" id="AXR05790.1"/>
    </source>
</evidence>
<keyword evidence="2" id="KW-1185">Reference proteome</keyword>
<sequence length="60" mass="6138">MAQKPGTNRKSTTRGQAITINGGGRRLTLLAAFVSFLCNGEAAGLSGALADVYGLDTLLV</sequence>
<gene>
    <name evidence="1" type="ORF">D0Y50_04985</name>
</gene>
<protein>
    <submittedName>
        <fullName evidence="1">Uncharacterized protein</fullName>
    </submittedName>
</protein>
<reference evidence="1 2" key="1">
    <citation type="submission" date="2018-08" db="EMBL/GenBank/DDBJ databases">
        <title>Salinimonas sediminis sp. nov., a piezophilic bacterium isolated from a deep-sea sediment sample from the New Britain Trench.</title>
        <authorList>
            <person name="Cao J."/>
        </authorList>
    </citation>
    <scope>NUCLEOTIDE SEQUENCE [LARGE SCALE GENOMIC DNA]</scope>
    <source>
        <strain evidence="1 2">N102</strain>
    </source>
</reference>
<proteinExistence type="predicted"/>
<dbReference type="KEGG" id="salm:D0Y50_04985"/>
<dbReference type="AlphaFoldDB" id="A0A346NJT3"/>
<dbReference type="EMBL" id="CP031769">
    <property type="protein sequence ID" value="AXR05790.1"/>
    <property type="molecule type" value="Genomic_DNA"/>
</dbReference>
<name>A0A346NJT3_9ALTE</name>